<feature type="repeat" description="ANK" evidence="1">
    <location>
        <begin position="128"/>
        <end position="160"/>
    </location>
</feature>
<dbReference type="Gene3D" id="1.25.40.20">
    <property type="entry name" value="Ankyrin repeat-containing domain"/>
    <property type="match status" value="1"/>
</dbReference>
<dbReference type="STRING" id="161767.ENSAPEP00000018189"/>
<dbReference type="SUPFAM" id="SSF48403">
    <property type="entry name" value="Ankyrin repeat"/>
    <property type="match status" value="1"/>
</dbReference>
<dbReference type="Pfam" id="PF00023">
    <property type="entry name" value="Ank"/>
    <property type="match status" value="1"/>
</dbReference>
<feature type="repeat" description="ANK" evidence="1">
    <location>
        <begin position="95"/>
        <end position="127"/>
    </location>
</feature>
<evidence type="ECO:0000256" key="2">
    <source>
        <dbReference type="SAM" id="MobiDB-lite"/>
    </source>
</evidence>
<protein>
    <submittedName>
        <fullName evidence="3">Uncharacterized protein</fullName>
    </submittedName>
</protein>
<dbReference type="AlphaFoldDB" id="A0A3P8T1H0"/>
<dbReference type="InterPro" id="IPR002110">
    <property type="entry name" value="Ankyrin_rpt"/>
</dbReference>
<keyword evidence="1" id="KW-0040">ANK repeat</keyword>
<dbReference type="PANTHER" id="PTHR24176:SF14">
    <property type="entry name" value="ANKYRIN REPEAT DOMAIN-CONTAINING PROTEIN 31"/>
    <property type="match status" value="1"/>
</dbReference>
<dbReference type="PROSITE" id="PS50088">
    <property type="entry name" value="ANK_REPEAT"/>
    <property type="match status" value="3"/>
</dbReference>
<dbReference type="PROSITE" id="PS50297">
    <property type="entry name" value="ANK_REP_REGION"/>
    <property type="match status" value="3"/>
</dbReference>
<feature type="region of interest" description="Disordered" evidence="2">
    <location>
        <begin position="425"/>
        <end position="467"/>
    </location>
</feature>
<organism evidence="3 4">
    <name type="scientific">Amphiprion percula</name>
    <name type="common">Orange clownfish</name>
    <name type="synonym">Lutjanus percula</name>
    <dbReference type="NCBI Taxonomy" id="161767"/>
    <lineage>
        <taxon>Eukaryota</taxon>
        <taxon>Metazoa</taxon>
        <taxon>Chordata</taxon>
        <taxon>Craniata</taxon>
        <taxon>Vertebrata</taxon>
        <taxon>Euteleostomi</taxon>
        <taxon>Actinopterygii</taxon>
        <taxon>Neopterygii</taxon>
        <taxon>Teleostei</taxon>
        <taxon>Neoteleostei</taxon>
        <taxon>Acanthomorphata</taxon>
        <taxon>Ovalentaria</taxon>
        <taxon>Pomacentridae</taxon>
        <taxon>Amphiprion</taxon>
    </lineage>
</organism>
<feature type="region of interest" description="Disordered" evidence="2">
    <location>
        <begin position="231"/>
        <end position="255"/>
    </location>
</feature>
<dbReference type="Pfam" id="PF12796">
    <property type="entry name" value="Ank_2"/>
    <property type="match status" value="1"/>
</dbReference>
<proteinExistence type="predicted"/>
<dbReference type="Proteomes" id="UP000265080">
    <property type="component" value="Chromosome 5"/>
</dbReference>
<reference evidence="3 4" key="1">
    <citation type="submission" date="2018-03" db="EMBL/GenBank/DDBJ databases">
        <title>Finding Nemo's genes: A chromosome-scale reference assembly of the genome of the orange clownfish Amphiprion percula.</title>
        <authorList>
            <person name="Lehmann R."/>
        </authorList>
    </citation>
    <scope>NUCLEOTIDE SEQUENCE</scope>
</reference>
<dbReference type="SMART" id="SM00248">
    <property type="entry name" value="ANK"/>
    <property type="match status" value="3"/>
</dbReference>
<dbReference type="GeneTree" id="ENSGT00940000154742"/>
<dbReference type="PANTHER" id="PTHR24176">
    <property type="entry name" value="ANKYRIN REPEAT DOMAIN-CONTAINING PROTEIN 31-RELATED"/>
    <property type="match status" value="1"/>
</dbReference>
<accession>A0A3P8T1H0</accession>
<reference evidence="3" key="2">
    <citation type="submission" date="2025-08" db="UniProtKB">
        <authorList>
            <consortium name="Ensembl"/>
        </authorList>
    </citation>
    <scope>IDENTIFICATION</scope>
</reference>
<dbReference type="InterPro" id="IPR036770">
    <property type="entry name" value="Ankyrin_rpt-contain_sf"/>
</dbReference>
<reference evidence="3" key="3">
    <citation type="submission" date="2025-09" db="UniProtKB">
        <authorList>
            <consortium name="Ensembl"/>
        </authorList>
    </citation>
    <scope>IDENTIFICATION</scope>
</reference>
<dbReference type="OMA" id="QTEMSTW"/>
<evidence type="ECO:0000313" key="3">
    <source>
        <dbReference type="Ensembl" id="ENSAPEP00000018189.1"/>
    </source>
</evidence>
<evidence type="ECO:0000313" key="4">
    <source>
        <dbReference type="Proteomes" id="UP000265080"/>
    </source>
</evidence>
<dbReference type="Ensembl" id="ENSAPET00000018693.1">
    <property type="protein sequence ID" value="ENSAPEP00000018189.1"/>
    <property type="gene ID" value="ENSAPEG00000013011.1"/>
</dbReference>
<evidence type="ECO:0000256" key="1">
    <source>
        <dbReference type="PROSITE-ProRule" id="PRU00023"/>
    </source>
</evidence>
<feature type="repeat" description="ANK" evidence="1">
    <location>
        <begin position="161"/>
        <end position="193"/>
    </location>
</feature>
<keyword evidence="4" id="KW-1185">Reference proteome</keyword>
<name>A0A3P8T1H0_AMPPE</name>
<dbReference type="InterPro" id="IPR042334">
    <property type="entry name" value="ANKRD31"/>
</dbReference>
<sequence>MTDGSDSDDGSLSLLHDLSASQIRGANEDMAITDFNSPLGSKVMEKEINQLKSAEPGMSTSIQLKAGCGDSSRLANVSHYVKIPNKMNLHKRNGTGETLLHKACKRKNLAKVRMLIHAGISVNTEDYAGWTALHEASAVGDVAVVEELLMAGANVHARSCHGVTPLHDAVCSGHYQVVKLLLQYGSNASDRTIEGLSALDMAKEKKITELLLTSQASSVSHETSCKALAQYRQPGASSSEPHHHQELSCQSNFRPRHGDTVIMQSRESSGRDRARDSSDIQLGKKGITTENVRYSEAITVILELVGRKQTEMLTWPLTELKDADIYRAALTQIQSVLTELLTKQHLEKDNLAQKFWRVSDSLRQRVLKSQLLSHASCQKLLMEILRKQKILVKAYDTMKTTQALTNQGSIVRQQPDRNYAQVSMLEPSTPRERHVCNQDSQQRQSRRSVTRASLKRSAPGNSTKNLTTPVCASVLTRSTKAPTLTDVQKENAVRCQSTLPLLMPSERALQLRLKVTLRDWPLSYHFLNAEVGINALQRHLEDSVQHCKARSSWEMLTTEAASLMKIKVVHLVDDEELLPNAIMDCYWDKLVMKGYSESDWESEIL</sequence>